<feature type="region of interest" description="Disordered" evidence="1">
    <location>
        <begin position="124"/>
        <end position="150"/>
    </location>
</feature>
<feature type="compositionally biased region" description="Polar residues" evidence="1">
    <location>
        <begin position="124"/>
        <end position="144"/>
    </location>
</feature>
<evidence type="ECO:0000256" key="1">
    <source>
        <dbReference type="SAM" id="MobiDB-lite"/>
    </source>
</evidence>
<feature type="region of interest" description="Disordered" evidence="1">
    <location>
        <begin position="173"/>
        <end position="201"/>
    </location>
</feature>
<feature type="compositionally biased region" description="Low complexity" evidence="1">
    <location>
        <begin position="173"/>
        <end position="188"/>
    </location>
</feature>
<gene>
    <name evidence="2" type="ORF">G2W53_007944</name>
</gene>
<reference evidence="2" key="1">
    <citation type="submission" date="2020-09" db="EMBL/GenBank/DDBJ databases">
        <title>Genome-Enabled Discovery of Anthraquinone Biosynthesis in Senna tora.</title>
        <authorList>
            <person name="Kang S.-H."/>
            <person name="Pandey R.P."/>
            <person name="Lee C.-M."/>
            <person name="Sim J.-S."/>
            <person name="Jeong J.-T."/>
            <person name="Choi B.-S."/>
            <person name="Jung M."/>
            <person name="Ginzburg D."/>
            <person name="Zhao K."/>
            <person name="Won S.Y."/>
            <person name="Oh T.-J."/>
            <person name="Yu Y."/>
            <person name="Kim N.-H."/>
            <person name="Lee O.R."/>
            <person name="Lee T.-H."/>
            <person name="Bashyal P."/>
            <person name="Kim T.-S."/>
            <person name="Lee W.-H."/>
            <person name="Kawkins C."/>
            <person name="Kim C.-K."/>
            <person name="Kim J.S."/>
            <person name="Ahn B.O."/>
            <person name="Rhee S.Y."/>
            <person name="Sohng J.K."/>
        </authorList>
    </citation>
    <scope>NUCLEOTIDE SEQUENCE</scope>
    <source>
        <tissue evidence="2">Leaf</tissue>
    </source>
</reference>
<dbReference type="Proteomes" id="UP000634136">
    <property type="component" value="Unassembled WGS sequence"/>
</dbReference>
<sequence length="327" mass="35012">MAASSASSSSSAFSAATVTSAQSKVCALFSSSSQTSSIKLDRGNYVLWESVVLSLIEGNKLESHINGTNPSSRFLASEGAEPTTLDEIAYELFLMSVEISLQHSFAQPSGNFRFEEENKVANTDRASMVNASTEQITSTTSSPTVGDVPRGIHSSASDFFSSEASDRAVDSIRSNLNSNSSSPNVGSSGRPHTSQAQNDSHSMHIATAQQRHPMVTRARDGIHKPRYPYVGLLQLEISPSFSTLCAEPRNFAPVTTPMVTGKQLSKEDGELLTDVTLYGQAVGSLQYLTTTRPDISFSGEDAKENASFTMAKVLLCMIKSSEKDVAI</sequence>
<evidence type="ECO:0000313" key="3">
    <source>
        <dbReference type="Proteomes" id="UP000634136"/>
    </source>
</evidence>
<evidence type="ECO:0000313" key="2">
    <source>
        <dbReference type="EMBL" id="KAF7839462.1"/>
    </source>
</evidence>
<dbReference type="OrthoDB" id="128382at2759"/>
<dbReference type="AlphaFoldDB" id="A0A835CHQ2"/>
<comment type="caution">
    <text evidence="2">The sequence shown here is derived from an EMBL/GenBank/DDBJ whole genome shotgun (WGS) entry which is preliminary data.</text>
</comment>
<dbReference type="EMBL" id="JAAIUW010000003">
    <property type="protein sequence ID" value="KAF7839462.1"/>
    <property type="molecule type" value="Genomic_DNA"/>
</dbReference>
<feature type="compositionally biased region" description="Polar residues" evidence="1">
    <location>
        <begin position="190"/>
        <end position="200"/>
    </location>
</feature>
<keyword evidence="3" id="KW-1185">Reference proteome</keyword>
<name>A0A835CHQ2_9FABA</name>
<protein>
    <submittedName>
        <fullName evidence="2">Putative copia-type protein</fullName>
    </submittedName>
</protein>
<proteinExistence type="predicted"/>
<accession>A0A835CHQ2</accession>
<organism evidence="2 3">
    <name type="scientific">Senna tora</name>
    <dbReference type="NCBI Taxonomy" id="362788"/>
    <lineage>
        <taxon>Eukaryota</taxon>
        <taxon>Viridiplantae</taxon>
        <taxon>Streptophyta</taxon>
        <taxon>Embryophyta</taxon>
        <taxon>Tracheophyta</taxon>
        <taxon>Spermatophyta</taxon>
        <taxon>Magnoliopsida</taxon>
        <taxon>eudicotyledons</taxon>
        <taxon>Gunneridae</taxon>
        <taxon>Pentapetalae</taxon>
        <taxon>rosids</taxon>
        <taxon>fabids</taxon>
        <taxon>Fabales</taxon>
        <taxon>Fabaceae</taxon>
        <taxon>Caesalpinioideae</taxon>
        <taxon>Cassia clade</taxon>
        <taxon>Senna</taxon>
    </lineage>
</organism>